<dbReference type="Proteomes" id="UP000241639">
    <property type="component" value="Unassembled WGS sequence"/>
</dbReference>
<keyword evidence="4" id="KW-0378">Hydrolase</keyword>
<dbReference type="SUPFAM" id="SSF53187">
    <property type="entry name" value="Zn-dependent exopeptidases"/>
    <property type="match status" value="1"/>
</dbReference>
<evidence type="ECO:0000259" key="8">
    <source>
        <dbReference type="PROSITE" id="PS52035"/>
    </source>
</evidence>
<dbReference type="PANTHER" id="PTHR11705:SF143">
    <property type="entry name" value="SLL0236 PROTEIN"/>
    <property type="match status" value="1"/>
</dbReference>
<dbReference type="Gene3D" id="3.40.630.10">
    <property type="entry name" value="Zn peptidases"/>
    <property type="match status" value="1"/>
</dbReference>
<dbReference type="EMBL" id="PZZP01000001">
    <property type="protein sequence ID" value="PTM58387.1"/>
    <property type="molecule type" value="Genomic_DNA"/>
</dbReference>
<evidence type="ECO:0000256" key="1">
    <source>
        <dbReference type="ARBA" id="ARBA00001947"/>
    </source>
</evidence>
<keyword evidence="3" id="KW-0645">Protease</keyword>
<comment type="cofactor">
    <cofactor evidence="1">
        <name>Zn(2+)</name>
        <dbReference type="ChEBI" id="CHEBI:29105"/>
    </cofactor>
</comment>
<dbReference type="Pfam" id="PF00246">
    <property type="entry name" value="Peptidase_M14"/>
    <property type="match status" value="1"/>
</dbReference>
<reference evidence="9 10" key="1">
    <citation type="submission" date="2018-04" db="EMBL/GenBank/DDBJ databases">
        <title>Genomic Encyclopedia of Archaeal and Bacterial Type Strains, Phase II (KMG-II): from individual species to whole genera.</title>
        <authorList>
            <person name="Goeker M."/>
        </authorList>
    </citation>
    <scope>NUCLEOTIDE SEQUENCE [LARGE SCALE GENOMIC DNA]</scope>
    <source>
        <strain evidence="9 10">DSM 45169</strain>
    </source>
</reference>
<keyword evidence="9" id="KW-0121">Carboxypeptidase</keyword>
<dbReference type="GO" id="GO:0005615">
    <property type="term" value="C:extracellular space"/>
    <property type="evidence" value="ECO:0007669"/>
    <property type="project" value="TreeGrafter"/>
</dbReference>
<evidence type="ECO:0000256" key="2">
    <source>
        <dbReference type="ARBA" id="ARBA00005988"/>
    </source>
</evidence>
<evidence type="ECO:0000313" key="10">
    <source>
        <dbReference type="Proteomes" id="UP000241639"/>
    </source>
</evidence>
<evidence type="ECO:0000313" key="9">
    <source>
        <dbReference type="EMBL" id="PTM58387.1"/>
    </source>
</evidence>
<dbReference type="PROSITE" id="PS52035">
    <property type="entry name" value="PEPTIDASE_M14"/>
    <property type="match status" value="1"/>
</dbReference>
<evidence type="ECO:0000256" key="7">
    <source>
        <dbReference type="PROSITE-ProRule" id="PRU01379"/>
    </source>
</evidence>
<comment type="similarity">
    <text evidence="2 7">Belongs to the peptidase M14 family.</text>
</comment>
<feature type="domain" description="Peptidase M14" evidence="8">
    <location>
        <begin position="1"/>
        <end position="221"/>
    </location>
</feature>
<evidence type="ECO:0000256" key="6">
    <source>
        <dbReference type="ARBA" id="ARBA00023049"/>
    </source>
</evidence>
<gene>
    <name evidence="9" type="ORF">C8J48_0969</name>
</gene>
<proteinExistence type="inferred from homology"/>
<keyword evidence="10" id="KW-1185">Reference proteome</keyword>
<name>A0A2T4Z941_9BACL</name>
<evidence type="ECO:0000256" key="4">
    <source>
        <dbReference type="ARBA" id="ARBA00022801"/>
    </source>
</evidence>
<keyword evidence="5" id="KW-0862">Zinc</keyword>
<protein>
    <submittedName>
        <fullName evidence="9">Zinc carboxypeptidase</fullName>
    </submittedName>
</protein>
<accession>A0A2T4Z941</accession>
<feature type="active site" description="Proton donor/acceptor" evidence="7">
    <location>
        <position position="198"/>
    </location>
</feature>
<sequence length="583" mass="66312">MTACLHGNEYTGFYALAQFLDLLVRRWREYPQLSYLRKNVRLITIPIVNPWGFNQGRRQNANQVDLNRNFPYNWDLFANGQPGDTNYKGPSPMSEVEAEHLDALFNEFNDAVAYLDFHTIISVAAEYVMFVPRWLRQNNSRWARVVQEMHDPDRDRIAWGTSTLPAATNYARQQYGFNVGLPEFYNGLFGSQHRDSAEMTQAVKWFGNMILQGTMISAQATVETLKDPTMKWYAYDESPGSLFGEDGDYEGTPGESVPVNRVNHSQLSTKTYSTDYTVFGQTSMKMVADNQATNGSINLTELTSGTYWLWTLYRQVTEISDGHFGMYVYNYNSSDNLETVVPNRTSPDSDWVRVGGVFQGRSGGCRLVYGRTVAWTGTVYVDGNMLVQLSEKEYNDYIEGKISLEQLMDKYQFPYEKEPDRIAVNSRNYSTVLQTVQQFTVETPGVVSVDGFVTFTLSQEAEVGFIPLAYQPFAAEFNWGDGNANPLYEIRRRFPAGTHTLPLYGQMYAVPTSKRISNRSGDLTIRLRAMRSTGMLTINQYRLRVTFLPAAPGLEMYDATKRESLSSSAMQKVYPVPRADDEE</sequence>
<dbReference type="GO" id="GO:0004181">
    <property type="term" value="F:metallocarboxypeptidase activity"/>
    <property type="evidence" value="ECO:0007669"/>
    <property type="project" value="InterPro"/>
</dbReference>
<dbReference type="PANTHER" id="PTHR11705">
    <property type="entry name" value="PROTEASE FAMILY M14 CARBOXYPEPTIDASE A,B"/>
    <property type="match status" value="1"/>
</dbReference>
<dbReference type="AlphaFoldDB" id="A0A2T4Z941"/>
<dbReference type="InterPro" id="IPR000834">
    <property type="entry name" value="Peptidase_M14"/>
</dbReference>
<comment type="caution">
    <text evidence="9">The sequence shown here is derived from an EMBL/GenBank/DDBJ whole genome shotgun (WGS) entry which is preliminary data.</text>
</comment>
<evidence type="ECO:0000256" key="5">
    <source>
        <dbReference type="ARBA" id="ARBA00022833"/>
    </source>
</evidence>
<dbReference type="GO" id="GO:0006508">
    <property type="term" value="P:proteolysis"/>
    <property type="evidence" value="ECO:0007669"/>
    <property type="project" value="UniProtKB-KW"/>
</dbReference>
<evidence type="ECO:0000256" key="3">
    <source>
        <dbReference type="ARBA" id="ARBA00022670"/>
    </source>
</evidence>
<keyword evidence="6" id="KW-0482">Metalloprotease</keyword>
<dbReference type="GO" id="GO:0008270">
    <property type="term" value="F:zinc ion binding"/>
    <property type="evidence" value="ECO:0007669"/>
    <property type="project" value="InterPro"/>
</dbReference>
<organism evidence="9 10">
    <name type="scientific">Desmospora activa DSM 45169</name>
    <dbReference type="NCBI Taxonomy" id="1121389"/>
    <lineage>
        <taxon>Bacteria</taxon>
        <taxon>Bacillati</taxon>
        <taxon>Bacillota</taxon>
        <taxon>Bacilli</taxon>
        <taxon>Bacillales</taxon>
        <taxon>Thermoactinomycetaceae</taxon>
        <taxon>Desmospora</taxon>
    </lineage>
</organism>
<dbReference type="CDD" id="cd00596">
    <property type="entry name" value="Peptidase_M14_like"/>
    <property type="match status" value="1"/>
</dbReference>